<keyword evidence="7" id="KW-1185">Reference proteome</keyword>
<dbReference type="Gene3D" id="3.55.50.10">
    <property type="entry name" value="Baseplate protein-like domains"/>
    <property type="match status" value="1"/>
</dbReference>
<dbReference type="InterPro" id="IPR054030">
    <property type="entry name" value="Gp5_Vgr_C"/>
</dbReference>
<reference evidence="7" key="1">
    <citation type="submission" date="2023-07" db="EMBL/GenBank/DDBJ databases">
        <title>Defluviimonas sediminis sp. nov., isolated from mangrove sediment.</title>
        <authorList>
            <person name="Liu L."/>
            <person name="Li J."/>
            <person name="Huang Y."/>
            <person name="Pan J."/>
            <person name="Li M."/>
        </authorList>
    </citation>
    <scope>NUCLEOTIDE SEQUENCE [LARGE SCALE GENOMIC DNA]</scope>
    <source>
        <strain evidence="7">FT324</strain>
    </source>
</reference>
<dbReference type="EMBL" id="JAOCQF010000001">
    <property type="protein sequence ID" value="MCT8329448.1"/>
    <property type="molecule type" value="Genomic_DNA"/>
</dbReference>
<dbReference type="InterPro" id="IPR037026">
    <property type="entry name" value="Vgr_OB-fold_dom_sf"/>
</dbReference>
<name>A0ABT2NKJ7_9RHOB</name>
<dbReference type="SUPFAM" id="SSF69279">
    <property type="entry name" value="Phage tail proteins"/>
    <property type="match status" value="2"/>
</dbReference>
<dbReference type="InterPro" id="IPR006531">
    <property type="entry name" value="Gp5/Vgr_OB"/>
</dbReference>
<evidence type="ECO:0000256" key="3">
    <source>
        <dbReference type="ARBA" id="ARBA00022525"/>
    </source>
</evidence>
<evidence type="ECO:0000256" key="2">
    <source>
        <dbReference type="ARBA" id="ARBA00005558"/>
    </source>
</evidence>
<dbReference type="NCBIfam" id="TIGR03361">
    <property type="entry name" value="VI_Rhs_Vgr"/>
    <property type="match status" value="1"/>
</dbReference>
<evidence type="ECO:0000259" key="4">
    <source>
        <dbReference type="Pfam" id="PF04717"/>
    </source>
</evidence>
<evidence type="ECO:0000259" key="5">
    <source>
        <dbReference type="Pfam" id="PF22178"/>
    </source>
</evidence>
<dbReference type="PANTHER" id="PTHR32305:SF15">
    <property type="entry name" value="PROTEIN RHSA-RELATED"/>
    <property type="match status" value="1"/>
</dbReference>
<evidence type="ECO:0000313" key="6">
    <source>
        <dbReference type="EMBL" id="MCT8329448.1"/>
    </source>
</evidence>
<comment type="similarity">
    <text evidence="2">Belongs to the VgrG protein family.</text>
</comment>
<feature type="domain" description="Gp5/Type VI secretion system Vgr C-terminal trimerisation" evidence="5">
    <location>
        <begin position="505"/>
        <end position="611"/>
    </location>
</feature>
<proteinExistence type="inferred from homology"/>
<dbReference type="InterPro" id="IPR050708">
    <property type="entry name" value="T6SS_VgrG/RHS"/>
</dbReference>
<protein>
    <submittedName>
        <fullName evidence="6">Type VI secretion system tip protein VgrG</fullName>
    </submittedName>
</protein>
<organism evidence="6 7">
    <name type="scientific">Albidovulum sediminis</name>
    <dbReference type="NCBI Taxonomy" id="3066345"/>
    <lineage>
        <taxon>Bacteria</taxon>
        <taxon>Pseudomonadati</taxon>
        <taxon>Pseudomonadota</taxon>
        <taxon>Alphaproteobacteria</taxon>
        <taxon>Rhodobacterales</taxon>
        <taxon>Paracoccaceae</taxon>
        <taxon>Albidovulum</taxon>
    </lineage>
</organism>
<evidence type="ECO:0000256" key="1">
    <source>
        <dbReference type="ARBA" id="ARBA00004613"/>
    </source>
</evidence>
<evidence type="ECO:0000313" key="7">
    <source>
        <dbReference type="Proteomes" id="UP001205601"/>
    </source>
</evidence>
<dbReference type="PANTHER" id="PTHR32305">
    <property type="match status" value="1"/>
</dbReference>
<dbReference type="Gene3D" id="2.30.110.50">
    <property type="match status" value="1"/>
</dbReference>
<dbReference type="Gene3D" id="4.10.220.110">
    <property type="match status" value="1"/>
</dbReference>
<sequence length="719" mass="79532">MTEPDTKFEGRMVRMECSFADTNVFLKSAVVEEGLSRIMDTTVEFLAKDRALDLATVAGSTFTLFVKAQDDSERKFIGTCVSVRFLGLYQGFGHFEAKVRPRLWFLTLGKNNRIFQNMTTPDIVKQVLSDAGFTDITDSLSGTYTERVYCVQYGESDYDFICRLMEEEGIYFFFTYSGTVDTLVLADGVGAHSAVPGAASIEFHFREKAYRRANDHIFEWAPSEAVVAGSVAMTDYNFETPSASLMKVTTVTKGSHDHNSYEIYHYPGHHTTVDEAEGRTKVALEAKAVGHQTYRGACNVRTFAAGATFTMTNHPRTSDQTEFLVTKATHQLRVETDYDDDQTRQRVLERDGAQVTDDQIDSYRCLFETIPKATQFRAPKVTPWPVIGGLHTAKVMGPSGEEIHTDTYGRIKVKFHWDRNEATDDTCTCWVRCVMPWTGNGWGFIAIPRVGQEVAIMFEEGDPDRPICTGMLYHAETMPPKTSETAPPHASARTDHTLPASMTQTGIKTHSTKSGNDTTYSELIFEDTKDAEFVRLQSEKDYFEIIKDNAIITIGMEKKNPGDFTQTIYNSRTETVKMGDSTFTVETGNEIRSIKTDQTEDIGQNVTRTVGADRTETVTGNHTETVKSDNSVTVEGKSDFTVTGNITETSSTGSIAIEAATEITLTVGSNSIKIDQTGITITGAMVTIEGKGTLEAKSPMTTVKGDGMLTLKGGITMIN</sequence>
<dbReference type="Gene3D" id="2.40.50.230">
    <property type="entry name" value="Gp5 N-terminal domain"/>
    <property type="match status" value="1"/>
</dbReference>
<dbReference type="Pfam" id="PF04717">
    <property type="entry name" value="Phage_base_V"/>
    <property type="match status" value="1"/>
</dbReference>
<gene>
    <name evidence="6" type="primary">vgrG</name>
    <name evidence="6" type="ORF">N5I32_07990</name>
</gene>
<dbReference type="SUPFAM" id="SSF69349">
    <property type="entry name" value="Phage fibre proteins"/>
    <property type="match status" value="1"/>
</dbReference>
<comment type="caution">
    <text evidence="6">The sequence shown here is derived from an EMBL/GenBank/DDBJ whole genome shotgun (WGS) entry which is preliminary data.</text>
</comment>
<dbReference type="Pfam" id="PF22178">
    <property type="entry name" value="Gp5_trimer_C"/>
    <property type="match status" value="1"/>
</dbReference>
<feature type="domain" description="Gp5/Type VI secretion system Vgr protein OB-fold" evidence="4">
    <location>
        <begin position="405"/>
        <end position="473"/>
    </location>
</feature>
<dbReference type="RefSeq" id="WP_261494871.1">
    <property type="nucleotide sequence ID" value="NZ_JAOCQF010000001.1"/>
</dbReference>
<comment type="subcellular location">
    <subcellularLocation>
        <location evidence="1">Secreted</location>
    </subcellularLocation>
</comment>
<dbReference type="SUPFAM" id="SSF69255">
    <property type="entry name" value="gp5 N-terminal domain-like"/>
    <property type="match status" value="1"/>
</dbReference>
<dbReference type="Proteomes" id="UP001205601">
    <property type="component" value="Unassembled WGS sequence"/>
</dbReference>
<keyword evidence="3" id="KW-0964">Secreted</keyword>
<dbReference type="InterPro" id="IPR017847">
    <property type="entry name" value="T6SS_RhsGE_Vgr_subset"/>
</dbReference>
<dbReference type="InterPro" id="IPR006533">
    <property type="entry name" value="T6SS_Vgr_RhsGE"/>
</dbReference>
<accession>A0ABT2NKJ7</accession>
<dbReference type="Pfam" id="PF05954">
    <property type="entry name" value="Phage_GPD"/>
    <property type="match status" value="1"/>
</dbReference>
<dbReference type="NCBIfam" id="TIGR01646">
    <property type="entry name" value="vgr_GE"/>
    <property type="match status" value="1"/>
</dbReference>